<sequence>MKRHSYYSISPSPMLDITRNSSMVDFHKNFADGSRYQFENELNNICEDIQTQLRKLMEELEKCIFAIINAKQNIFLLKRQYEVEIWGLLIQVDEQSLILRDRVRGAIDTCNIKDDSLNWLLTIHKFQQTVAMIIKELVEKVAENVDKILEIKTRGINDIKIDKNVVIKMSQLRKSIFLPIISFGRNSNKF</sequence>
<name>A0AC35U650_9BILA</name>
<evidence type="ECO:0000313" key="2">
    <source>
        <dbReference type="WBParaSite" id="RSKR_0000765650.1"/>
    </source>
</evidence>
<organism evidence="1 2">
    <name type="scientific">Rhabditophanes sp. KR3021</name>
    <dbReference type="NCBI Taxonomy" id="114890"/>
    <lineage>
        <taxon>Eukaryota</taxon>
        <taxon>Metazoa</taxon>
        <taxon>Ecdysozoa</taxon>
        <taxon>Nematoda</taxon>
        <taxon>Chromadorea</taxon>
        <taxon>Rhabditida</taxon>
        <taxon>Tylenchina</taxon>
        <taxon>Panagrolaimomorpha</taxon>
        <taxon>Strongyloidoidea</taxon>
        <taxon>Alloionematidae</taxon>
        <taxon>Rhabditophanes</taxon>
    </lineage>
</organism>
<protein>
    <submittedName>
        <fullName evidence="2">Uncharacterized protein</fullName>
    </submittedName>
</protein>
<dbReference type="Proteomes" id="UP000095286">
    <property type="component" value="Unplaced"/>
</dbReference>
<evidence type="ECO:0000313" key="1">
    <source>
        <dbReference type="Proteomes" id="UP000095286"/>
    </source>
</evidence>
<reference evidence="2" key="1">
    <citation type="submission" date="2016-11" db="UniProtKB">
        <authorList>
            <consortium name="WormBaseParasite"/>
        </authorList>
    </citation>
    <scope>IDENTIFICATION</scope>
    <source>
        <strain evidence="2">KR3021</strain>
    </source>
</reference>
<dbReference type="WBParaSite" id="RSKR_0000765650.1">
    <property type="protein sequence ID" value="RSKR_0000765650.1"/>
    <property type="gene ID" value="RSKR_0000765650"/>
</dbReference>
<proteinExistence type="predicted"/>
<accession>A0AC35U650</accession>